<sequence length="137" mass="15221">MRNGYHQPREVLTSAGAVEVTAPRVNDKRVDPATGRRKRFSSAILPPWARKTPEITEVLPLLYLHGLSSGDFVPALGQFLGSEKGLSGLVITKLTERWKTDRRAFTERDCPLWTTCACGRTASTSTSDWKNTNSACW</sequence>
<keyword evidence="3 6" id="KW-0815">Transposition</keyword>
<comment type="similarity">
    <text evidence="2 6">Belongs to the transposase mutator family.</text>
</comment>
<protein>
    <recommendedName>
        <fullName evidence="6">Mutator family transposase</fullName>
    </recommendedName>
</protein>
<dbReference type="PANTHER" id="PTHR33217:SF9">
    <property type="entry name" value="MUTATOR FAMILY TRANSPOSASE"/>
    <property type="match status" value="1"/>
</dbReference>
<name>A0ABS5ALX3_9PSEU</name>
<evidence type="ECO:0000313" key="7">
    <source>
        <dbReference type="EMBL" id="MBP2477563.1"/>
    </source>
</evidence>
<evidence type="ECO:0000256" key="6">
    <source>
        <dbReference type="RuleBase" id="RU365089"/>
    </source>
</evidence>
<dbReference type="EMBL" id="JAGIOO010000001">
    <property type="protein sequence ID" value="MBP2477563.1"/>
    <property type="molecule type" value="Genomic_DNA"/>
</dbReference>
<dbReference type="Pfam" id="PF00872">
    <property type="entry name" value="Transposase_mut"/>
    <property type="match status" value="1"/>
</dbReference>
<organism evidence="7 8">
    <name type="scientific">Crossiella equi</name>
    <dbReference type="NCBI Taxonomy" id="130796"/>
    <lineage>
        <taxon>Bacteria</taxon>
        <taxon>Bacillati</taxon>
        <taxon>Actinomycetota</taxon>
        <taxon>Actinomycetes</taxon>
        <taxon>Pseudonocardiales</taxon>
        <taxon>Pseudonocardiaceae</taxon>
        <taxon>Crossiella</taxon>
    </lineage>
</organism>
<evidence type="ECO:0000256" key="4">
    <source>
        <dbReference type="ARBA" id="ARBA00023125"/>
    </source>
</evidence>
<keyword evidence="5 6" id="KW-0233">DNA recombination</keyword>
<dbReference type="Proteomes" id="UP001519363">
    <property type="component" value="Unassembled WGS sequence"/>
</dbReference>
<gene>
    <name evidence="7" type="ORF">JOF53_006435</name>
</gene>
<reference evidence="7 8" key="1">
    <citation type="submission" date="2021-03" db="EMBL/GenBank/DDBJ databases">
        <title>Sequencing the genomes of 1000 actinobacteria strains.</title>
        <authorList>
            <person name="Klenk H.-P."/>
        </authorList>
    </citation>
    <scope>NUCLEOTIDE SEQUENCE [LARGE SCALE GENOMIC DNA]</scope>
    <source>
        <strain evidence="7 8">DSM 44580</strain>
    </source>
</reference>
<dbReference type="InterPro" id="IPR001207">
    <property type="entry name" value="Transposase_mutator"/>
</dbReference>
<evidence type="ECO:0000256" key="5">
    <source>
        <dbReference type="ARBA" id="ARBA00023172"/>
    </source>
</evidence>
<evidence type="ECO:0000256" key="2">
    <source>
        <dbReference type="ARBA" id="ARBA00010961"/>
    </source>
</evidence>
<comment type="function">
    <text evidence="1 6">Required for the transposition of the insertion element.</text>
</comment>
<accession>A0ABS5ALX3</accession>
<dbReference type="PANTHER" id="PTHR33217">
    <property type="entry name" value="TRANSPOSASE FOR INSERTION SEQUENCE ELEMENT IS1081"/>
    <property type="match status" value="1"/>
</dbReference>
<keyword evidence="8" id="KW-1185">Reference proteome</keyword>
<keyword evidence="6" id="KW-0814">Transposable element</keyword>
<evidence type="ECO:0000313" key="8">
    <source>
        <dbReference type="Proteomes" id="UP001519363"/>
    </source>
</evidence>
<keyword evidence="4 6" id="KW-0238">DNA-binding</keyword>
<proteinExistence type="inferred from homology"/>
<evidence type="ECO:0000256" key="3">
    <source>
        <dbReference type="ARBA" id="ARBA00022578"/>
    </source>
</evidence>
<evidence type="ECO:0000256" key="1">
    <source>
        <dbReference type="ARBA" id="ARBA00002190"/>
    </source>
</evidence>
<comment type="caution">
    <text evidence="7">The sequence shown here is derived from an EMBL/GenBank/DDBJ whole genome shotgun (WGS) entry which is preliminary data.</text>
</comment>